<dbReference type="InterPro" id="IPR032675">
    <property type="entry name" value="LRR_dom_sf"/>
</dbReference>
<keyword evidence="2" id="KW-0812">Transmembrane</keyword>
<dbReference type="EMBL" id="PVSN01000026">
    <property type="protein sequence ID" value="TGE73626.1"/>
    <property type="molecule type" value="Genomic_DNA"/>
</dbReference>
<comment type="caution">
    <text evidence="3">The sequence shown here is derived from an EMBL/GenBank/DDBJ whole genome shotgun (WGS) entry which is preliminary data.</text>
</comment>
<dbReference type="NCBIfam" id="TIGR03715">
    <property type="entry name" value="KxYKxGKxW"/>
    <property type="match status" value="1"/>
</dbReference>
<protein>
    <submittedName>
        <fullName evidence="3">Uncharacterized protein</fullName>
    </submittedName>
</protein>
<evidence type="ECO:0000313" key="3">
    <source>
        <dbReference type="EMBL" id="TGE73626.1"/>
    </source>
</evidence>
<evidence type="ECO:0000313" key="4">
    <source>
        <dbReference type="Proteomes" id="UP000297646"/>
    </source>
</evidence>
<dbReference type="RefSeq" id="WP_135518907.1">
    <property type="nucleotide sequence ID" value="NZ_PVSN01000026.1"/>
</dbReference>
<dbReference type="Gene3D" id="3.80.10.10">
    <property type="entry name" value="Ribonuclease Inhibitor"/>
    <property type="match status" value="1"/>
</dbReference>
<feature type="transmembrane region" description="Helical" evidence="2">
    <location>
        <begin position="510"/>
        <end position="528"/>
    </location>
</feature>
<keyword evidence="2" id="KW-1133">Transmembrane helix</keyword>
<reference evidence="3 4" key="1">
    <citation type="submission" date="2018-03" db="EMBL/GenBank/DDBJ databases">
        <title>Genome sequencing of Weissella confusa isolates.</title>
        <authorList>
            <person name="Kajala I."/>
            <person name="Baruah R."/>
            <person name="Bergsveinson J."/>
            <person name="Juvonen R."/>
            <person name="Ziola B."/>
        </authorList>
    </citation>
    <scope>NUCLEOTIDE SEQUENCE [LARGE SCALE GENOMIC DNA]</scope>
    <source>
        <strain evidence="3 4">VTT E-062653</strain>
    </source>
</reference>
<dbReference type="InterPro" id="IPR022263">
    <property type="entry name" value="KxYKxGKxW"/>
</dbReference>
<keyword evidence="1" id="KW-0732">Signal</keyword>
<organism evidence="3 4">
    <name type="scientific">Weissella confusa</name>
    <name type="common">Lactobacillus confusus</name>
    <dbReference type="NCBI Taxonomy" id="1583"/>
    <lineage>
        <taxon>Bacteria</taxon>
        <taxon>Bacillati</taxon>
        <taxon>Bacillota</taxon>
        <taxon>Bacilli</taxon>
        <taxon>Lactobacillales</taxon>
        <taxon>Lactobacillaceae</taxon>
        <taxon>Weissella</taxon>
    </lineage>
</organism>
<keyword evidence="2" id="KW-0472">Membrane</keyword>
<dbReference type="Pfam" id="PF19258">
    <property type="entry name" value="KxYKxGKxW_sig"/>
    <property type="match status" value="1"/>
</dbReference>
<accession>A0A4Z0RXH6</accession>
<sequence length="532" mass="55878">MMKKNVQSKGHFKMYKAGKKWVSYGLSVMGVALVVGTPVMSATLQLTTPETVSAASVQETDFTKVPASVLTAASTEADVDLSNNGEFSAWLADVVKNWDNWSDQQAARNALADLGRAFAQNKNLKSVDLSGTFAAANAADKHNGHDAAQLFWEMQLSNVKTASFETLDLSNNNFTPELTNTVYAANGINTTVKHLLFGNSSAELIATIHANGNNNYAADGHHGFGGKFIQADVSDTEMVPNDPQYLTSEAVVPNDPQYLTSEAVVPNDPQYLTSSAVVPNDPQYLTSEAVVPNDPQYLTSSAVVPNDPQYLTSSAVVPNDPQYLTSSAVVPNDPILTSSAVVPNEPILTSSAVVPNDPILTSSAAVPNEPIYSSSAVVPNDPILTSSAVVPNDPILTSSAVVPNDPILTSSAVVPNDPIYSSSAVVPNDPIEAPANGVTDDDKNHAKDAMTDEAAKQNVAEDATVVSSIDDIAHAETPAALQQAVDRAAVAISNAVSLPETAAKGAQDKSALLVAMTVMASLVTFAFVQKRK</sequence>
<proteinExistence type="predicted"/>
<dbReference type="AlphaFoldDB" id="A0A4Z0RXH6"/>
<name>A0A4Z0RXH6_WEICO</name>
<evidence type="ECO:0000256" key="1">
    <source>
        <dbReference type="ARBA" id="ARBA00022729"/>
    </source>
</evidence>
<dbReference type="OrthoDB" id="9806150at2"/>
<dbReference type="Proteomes" id="UP000297646">
    <property type="component" value="Unassembled WGS sequence"/>
</dbReference>
<gene>
    <name evidence="3" type="ORF">C6P11_04490</name>
</gene>
<evidence type="ECO:0000256" key="2">
    <source>
        <dbReference type="SAM" id="Phobius"/>
    </source>
</evidence>